<evidence type="ECO:0000313" key="6">
    <source>
        <dbReference type="EMBL" id="CAB4189740.1"/>
    </source>
</evidence>
<dbReference type="EMBL" id="LR798432">
    <property type="protein sequence ID" value="CAB5231253.1"/>
    <property type="molecule type" value="Genomic_DNA"/>
</dbReference>
<reference evidence="6" key="1">
    <citation type="submission" date="2020-05" db="EMBL/GenBank/DDBJ databases">
        <authorList>
            <person name="Chiriac C."/>
            <person name="Salcher M."/>
            <person name="Ghai R."/>
            <person name="Kavagutti S V."/>
        </authorList>
    </citation>
    <scope>NUCLEOTIDE SEQUENCE</scope>
</reference>
<dbReference type="EMBL" id="LR796991">
    <property type="protein sequence ID" value="CAB4180442.1"/>
    <property type="molecule type" value="Genomic_DNA"/>
</dbReference>
<dbReference type="EMBL" id="LR797145">
    <property type="protein sequence ID" value="CAB4189740.1"/>
    <property type="molecule type" value="Genomic_DNA"/>
</dbReference>
<dbReference type="EMBL" id="LR796811">
    <property type="protein sequence ID" value="CAB4167565.1"/>
    <property type="molecule type" value="Genomic_DNA"/>
</dbReference>
<dbReference type="EMBL" id="LR796496">
    <property type="protein sequence ID" value="CAB4148336.1"/>
    <property type="molecule type" value="Genomic_DNA"/>
</dbReference>
<organism evidence="6">
    <name type="scientific">uncultured Caudovirales phage</name>
    <dbReference type="NCBI Taxonomy" id="2100421"/>
    <lineage>
        <taxon>Viruses</taxon>
        <taxon>Duplodnaviria</taxon>
        <taxon>Heunggongvirae</taxon>
        <taxon>Uroviricota</taxon>
        <taxon>Caudoviricetes</taxon>
        <taxon>Peduoviridae</taxon>
        <taxon>Maltschvirus</taxon>
        <taxon>Maltschvirus maltsch</taxon>
    </lineage>
</organism>
<proteinExistence type="predicted"/>
<evidence type="ECO:0000313" key="1">
    <source>
        <dbReference type="EMBL" id="CAB4148336.1"/>
    </source>
</evidence>
<evidence type="ECO:0000313" key="10">
    <source>
        <dbReference type="EMBL" id="CAB5231253.1"/>
    </source>
</evidence>
<evidence type="ECO:0000313" key="8">
    <source>
        <dbReference type="EMBL" id="CAB4217730.1"/>
    </source>
</evidence>
<dbReference type="EMBL" id="LR797496">
    <property type="protein sequence ID" value="CAB4219884.1"/>
    <property type="molecule type" value="Genomic_DNA"/>
</dbReference>
<evidence type="ECO:0000313" key="9">
    <source>
        <dbReference type="EMBL" id="CAB4219884.1"/>
    </source>
</evidence>
<protein>
    <submittedName>
        <fullName evidence="6">Uncharacterized protein</fullName>
    </submittedName>
</protein>
<dbReference type="EMBL" id="LR796910">
    <property type="protein sequence ID" value="CAB4174466.1"/>
    <property type="molecule type" value="Genomic_DNA"/>
</dbReference>
<evidence type="ECO:0000313" key="4">
    <source>
        <dbReference type="EMBL" id="CAB4180442.1"/>
    </source>
</evidence>
<dbReference type="EMBL" id="LR797456">
    <property type="protein sequence ID" value="CAB4217730.1"/>
    <property type="molecule type" value="Genomic_DNA"/>
</dbReference>
<name>A0A6J5QYJ7_9CAUD</name>
<evidence type="ECO:0000313" key="2">
    <source>
        <dbReference type="EMBL" id="CAB4167565.1"/>
    </source>
</evidence>
<evidence type="ECO:0000313" key="7">
    <source>
        <dbReference type="EMBL" id="CAB4192246.1"/>
    </source>
</evidence>
<sequence>METETFLDYESLTPVERLALHLSMDVEDVKEGLTILYVDGVDKLREDDWEEDVVLALWLYSGHSRHDFPKKQEKKVEEDFWDRINNLADMRYSDGR</sequence>
<evidence type="ECO:0000313" key="3">
    <source>
        <dbReference type="EMBL" id="CAB4174466.1"/>
    </source>
</evidence>
<dbReference type="EMBL" id="LR797088">
    <property type="protein sequence ID" value="CAB4186230.1"/>
    <property type="molecule type" value="Genomic_DNA"/>
</dbReference>
<evidence type="ECO:0000313" key="5">
    <source>
        <dbReference type="EMBL" id="CAB4186230.1"/>
    </source>
</evidence>
<accession>A0A6J5QYJ7</accession>
<dbReference type="EMBL" id="LR797192">
    <property type="protein sequence ID" value="CAB4192246.1"/>
    <property type="molecule type" value="Genomic_DNA"/>
</dbReference>
<gene>
    <name evidence="4" type="ORF">UFOVP1036_29</name>
    <name evidence="5" type="ORF">UFOVP1132_38</name>
    <name evidence="6" type="ORF">UFOVP1190_13</name>
    <name evidence="7" type="ORF">UFOVP1248_13</name>
    <name evidence="8" type="ORF">UFOVP1493_74</name>
    <name evidence="10" type="ORF">UFOVP1584_44</name>
    <name evidence="9" type="ORF">UFOVP1635_21</name>
    <name evidence="1" type="ORF">UFOVP521_64</name>
    <name evidence="2" type="ORF">UFOVP856_36</name>
    <name evidence="3" type="ORF">UFOVP967_52</name>
</gene>